<evidence type="ECO:0000256" key="1">
    <source>
        <dbReference type="ARBA" id="ARBA00001933"/>
    </source>
</evidence>
<keyword evidence="4 6" id="KW-0808">Transferase</keyword>
<evidence type="ECO:0000256" key="4">
    <source>
        <dbReference type="ARBA" id="ARBA00022679"/>
    </source>
</evidence>
<proteinExistence type="inferred from homology"/>
<evidence type="ECO:0000256" key="2">
    <source>
        <dbReference type="ARBA" id="ARBA00007441"/>
    </source>
</evidence>
<comment type="caution">
    <text evidence="8">The sequence shown here is derived from an EMBL/GenBank/DDBJ whole genome shotgun (WGS) entry which is preliminary data.</text>
</comment>
<dbReference type="GO" id="GO:0008483">
    <property type="term" value="F:transaminase activity"/>
    <property type="evidence" value="ECO:0007669"/>
    <property type="project" value="UniProtKB-KW"/>
</dbReference>
<accession>A0ABW3RC93</accession>
<dbReference type="Pfam" id="PF00155">
    <property type="entry name" value="Aminotran_1_2"/>
    <property type="match status" value="1"/>
</dbReference>
<evidence type="ECO:0000256" key="3">
    <source>
        <dbReference type="ARBA" id="ARBA00022576"/>
    </source>
</evidence>
<keyword evidence="3 6" id="KW-0032">Aminotransferase</keyword>
<dbReference type="RefSeq" id="WP_311939439.1">
    <property type="nucleotide sequence ID" value="NZ_JAVSCK010000003.1"/>
</dbReference>
<organism evidence="8 9">
    <name type="scientific">Hwangdonia seohaensis</name>
    <dbReference type="NCBI Taxonomy" id="1240727"/>
    <lineage>
        <taxon>Bacteria</taxon>
        <taxon>Pseudomonadati</taxon>
        <taxon>Bacteroidota</taxon>
        <taxon>Flavobacteriia</taxon>
        <taxon>Flavobacteriales</taxon>
        <taxon>Flavobacteriaceae</taxon>
        <taxon>Hwangdonia</taxon>
    </lineage>
</organism>
<keyword evidence="9" id="KW-1185">Reference proteome</keyword>
<evidence type="ECO:0000256" key="6">
    <source>
        <dbReference type="RuleBase" id="RU000481"/>
    </source>
</evidence>
<dbReference type="PANTHER" id="PTHR46383:SF1">
    <property type="entry name" value="ASPARTATE AMINOTRANSFERASE"/>
    <property type="match status" value="1"/>
</dbReference>
<evidence type="ECO:0000313" key="9">
    <source>
        <dbReference type="Proteomes" id="UP001597163"/>
    </source>
</evidence>
<dbReference type="Proteomes" id="UP001597163">
    <property type="component" value="Unassembled WGS sequence"/>
</dbReference>
<dbReference type="EMBL" id="JBHTLJ010000003">
    <property type="protein sequence ID" value="MFD1162724.1"/>
    <property type="molecule type" value="Genomic_DNA"/>
</dbReference>
<dbReference type="SUPFAM" id="SSF53383">
    <property type="entry name" value="PLP-dependent transferases"/>
    <property type="match status" value="1"/>
</dbReference>
<dbReference type="InterPro" id="IPR015421">
    <property type="entry name" value="PyrdxlP-dep_Trfase_major"/>
</dbReference>
<dbReference type="InterPro" id="IPR050596">
    <property type="entry name" value="AspAT/PAT-like"/>
</dbReference>
<comment type="similarity">
    <text evidence="2 6">Belongs to the class-I pyridoxal-phosphate-dependent aminotransferase family.</text>
</comment>
<evidence type="ECO:0000313" key="8">
    <source>
        <dbReference type="EMBL" id="MFD1162724.1"/>
    </source>
</evidence>
<dbReference type="CDD" id="cd00609">
    <property type="entry name" value="AAT_like"/>
    <property type="match status" value="1"/>
</dbReference>
<dbReference type="PROSITE" id="PS00105">
    <property type="entry name" value="AA_TRANSFER_CLASS_1"/>
    <property type="match status" value="1"/>
</dbReference>
<dbReference type="EC" id="2.6.1.-" evidence="6"/>
<evidence type="ECO:0000256" key="5">
    <source>
        <dbReference type="ARBA" id="ARBA00022898"/>
    </source>
</evidence>
<dbReference type="Gene3D" id="3.90.1150.10">
    <property type="entry name" value="Aspartate Aminotransferase, domain 1"/>
    <property type="match status" value="1"/>
</dbReference>
<dbReference type="InterPro" id="IPR004838">
    <property type="entry name" value="NHTrfase_class1_PyrdxlP-BS"/>
</dbReference>
<reference evidence="9" key="1">
    <citation type="journal article" date="2019" name="Int. J. Syst. Evol. Microbiol.">
        <title>The Global Catalogue of Microorganisms (GCM) 10K type strain sequencing project: providing services to taxonomists for standard genome sequencing and annotation.</title>
        <authorList>
            <consortium name="The Broad Institute Genomics Platform"/>
            <consortium name="The Broad Institute Genome Sequencing Center for Infectious Disease"/>
            <person name="Wu L."/>
            <person name="Ma J."/>
        </authorList>
    </citation>
    <scope>NUCLEOTIDE SEQUENCE [LARGE SCALE GENOMIC DNA]</scope>
    <source>
        <strain evidence="9">CCUG 63246</strain>
    </source>
</reference>
<dbReference type="PANTHER" id="PTHR46383">
    <property type="entry name" value="ASPARTATE AMINOTRANSFERASE"/>
    <property type="match status" value="1"/>
</dbReference>
<dbReference type="InterPro" id="IPR004839">
    <property type="entry name" value="Aminotransferase_I/II_large"/>
</dbReference>
<protein>
    <recommendedName>
        <fullName evidence="6">Aminotransferase</fullName>
        <ecNumber evidence="6">2.6.1.-</ecNumber>
    </recommendedName>
</protein>
<evidence type="ECO:0000259" key="7">
    <source>
        <dbReference type="Pfam" id="PF00155"/>
    </source>
</evidence>
<feature type="domain" description="Aminotransferase class I/classII large" evidence="7">
    <location>
        <begin position="31"/>
        <end position="389"/>
    </location>
</feature>
<dbReference type="Gene3D" id="3.40.640.10">
    <property type="entry name" value="Type I PLP-dependent aspartate aminotransferase-like (Major domain)"/>
    <property type="match status" value="1"/>
</dbReference>
<dbReference type="InterPro" id="IPR015422">
    <property type="entry name" value="PyrdxlP-dep_Trfase_small"/>
</dbReference>
<comment type="cofactor">
    <cofactor evidence="1 6">
        <name>pyridoxal 5'-phosphate</name>
        <dbReference type="ChEBI" id="CHEBI:597326"/>
    </cofactor>
</comment>
<name>A0ABW3RC93_9FLAO</name>
<gene>
    <name evidence="8" type="ORF">ACFQ2E_09865</name>
</gene>
<dbReference type="InterPro" id="IPR015424">
    <property type="entry name" value="PyrdxlP-dep_Trfase"/>
</dbReference>
<keyword evidence="5" id="KW-0663">Pyridoxal phosphate</keyword>
<sequence length="394" mass="43611">MQLLSDRILNMATSATLEMAAKARELRGEGKDIIGLSLGEPDFNTPDYIKEAAIQAINDNYNSYTPVDGYVELKEAIITKFKRDNNLTYTLPQIVVSTGAKQCLANVAAVMLNAGDEVILPCPYWVSYADIVKLNDGIPVEVKTTINTDFKMTPAQLEAAITPKTKMIWFSSPCNPSGSIYSKDELRALADVLVKHPNIYVVSDEIYEHINYVGGHASMAQFEDMYDRTITVNGVSKAFAMTGWRIGYIGAPQKIARACNKMQGQITSGTNCIAQRAVITALNEPPSRVQFMIDEFKVRRDLILNLINDIEGFKTNTPEGAFYVFPNVSYYFGKTLRGKTINNATDFSLYLLEEALVATVTGEAFGNPDCIRISYAASQEQIIEAIKRIKEVVS</sequence>